<accession>A0A266ZZ00</accession>
<dbReference type="FunFam" id="3.40.50.150:FF:000101">
    <property type="entry name" value="Thiopurine S-methyltransferase"/>
    <property type="match status" value="1"/>
</dbReference>
<dbReference type="RefSeq" id="WP_095038296.1">
    <property type="nucleotide sequence ID" value="NZ_NQKQ01000037.1"/>
</dbReference>
<evidence type="ECO:0000313" key="11">
    <source>
        <dbReference type="Proteomes" id="UP000215861"/>
    </source>
</evidence>
<evidence type="ECO:0000256" key="3">
    <source>
        <dbReference type="ARBA" id="ARBA00008145"/>
    </source>
</evidence>
<comment type="caution">
    <text evidence="10">The sequence shown here is derived from an EMBL/GenBank/DDBJ whole genome shotgun (WGS) entry which is preliminary data.</text>
</comment>
<evidence type="ECO:0000256" key="7">
    <source>
        <dbReference type="ARBA" id="ARBA00022679"/>
    </source>
</evidence>
<keyword evidence="6 9" id="KW-0489">Methyltransferase</keyword>
<dbReference type="NCBIfam" id="TIGR03840">
    <property type="entry name" value="TMPT_Se_Te"/>
    <property type="match status" value="1"/>
</dbReference>
<evidence type="ECO:0000313" key="10">
    <source>
        <dbReference type="EMBL" id="PAA04744.1"/>
    </source>
</evidence>
<dbReference type="PROSITE" id="PS51585">
    <property type="entry name" value="SAM_MT_TPMT"/>
    <property type="match status" value="1"/>
</dbReference>
<dbReference type="GO" id="GO:0005737">
    <property type="term" value="C:cytoplasm"/>
    <property type="evidence" value="ECO:0007669"/>
    <property type="project" value="UniProtKB-SubCell"/>
</dbReference>
<feature type="binding site" evidence="9">
    <location>
        <position position="66"/>
    </location>
    <ligand>
        <name>S-adenosyl-L-methionine</name>
        <dbReference type="ChEBI" id="CHEBI:59789"/>
    </ligand>
</feature>
<comment type="similarity">
    <text evidence="3 9">Belongs to the class I-like SAM-binding methyltransferase superfamily. TPMT family.</text>
</comment>
<feature type="binding site" evidence="9">
    <location>
        <position position="10"/>
    </location>
    <ligand>
        <name>S-adenosyl-L-methionine</name>
        <dbReference type="ChEBI" id="CHEBI:59789"/>
    </ligand>
</feature>
<dbReference type="InterPro" id="IPR029063">
    <property type="entry name" value="SAM-dependent_MTases_sf"/>
</dbReference>
<dbReference type="GO" id="GO:0032259">
    <property type="term" value="P:methylation"/>
    <property type="evidence" value="ECO:0007669"/>
    <property type="project" value="UniProtKB-KW"/>
</dbReference>
<dbReference type="Pfam" id="PF05724">
    <property type="entry name" value="TPMT"/>
    <property type="match status" value="1"/>
</dbReference>
<proteinExistence type="inferred from homology"/>
<dbReference type="SUPFAM" id="SSF53335">
    <property type="entry name" value="S-adenosyl-L-methionine-dependent methyltransferases"/>
    <property type="match status" value="1"/>
</dbReference>
<gene>
    <name evidence="9" type="primary">tpm</name>
    <name evidence="10" type="ORF">CJU81_22430</name>
</gene>
<keyword evidence="5 9" id="KW-0963">Cytoplasm</keyword>
<evidence type="ECO:0000256" key="2">
    <source>
        <dbReference type="ARBA" id="ARBA00004496"/>
    </source>
</evidence>
<dbReference type="AlphaFoldDB" id="A0A266ZZ00"/>
<dbReference type="Gene3D" id="3.40.50.150">
    <property type="entry name" value="Vaccinia Virus protein VP39"/>
    <property type="match status" value="1"/>
</dbReference>
<dbReference type="PIRSF" id="PIRSF023956">
    <property type="entry name" value="Thiopurine_S-methyltransferase"/>
    <property type="match status" value="1"/>
</dbReference>
<evidence type="ECO:0000256" key="1">
    <source>
        <dbReference type="ARBA" id="ARBA00000903"/>
    </source>
</evidence>
<reference evidence="10 11" key="1">
    <citation type="submission" date="2017-08" db="EMBL/GenBank/DDBJ databases">
        <title>Genomic and metabolic characterisation of spoilage-associated Pseudomonas species.</title>
        <authorList>
            <person name="Stanborough T."/>
            <person name="Fegan N."/>
            <person name="Powell S.M."/>
            <person name="Singh T."/>
            <person name="Tamplin M.L."/>
            <person name="Chandry P.S."/>
        </authorList>
    </citation>
    <scope>NUCLEOTIDE SEQUENCE [LARGE SCALE GENOMIC DNA]</scope>
    <source>
        <strain evidence="10 11">F1801</strain>
    </source>
</reference>
<evidence type="ECO:0000256" key="4">
    <source>
        <dbReference type="ARBA" id="ARBA00011905"/>
    </source>
</evidence>
<dbReference type="EC" id="2.1.1.67" evidence="4 9"/>
<name>A0A266ZZ00_PSEFR</name>
<dbReference type="Proteomes" id="UP000215861">
    <property type="component" value="Unassembled WGS sequence"/>
</dbReference>
<dbReference type="HAMAP" id="MF_00812">
    <property type="entry name" value="Thiopur_methtran"/>
    <property type="match status" value="1"/>
</dbReference>
<evidence type="ECO:0000256" key="8">
    <source>
        <dbReference type="ARBA" id="ARBA00022691"/>
    </source>
</evidence>
<feature type="binding site" evidence="9">
    <location>
        <position position="123"/>
    </location>
    <ligand>
        <name>S-adenosyl-L-methionine</name>
        <dbReference type="ChEBI" id="CHEBI:59789"/>
    </ligand>
</feature>
<comment type="subcellular location">
    <subcellularLocation>
        <location evidence="2 9">Cytoplasm</location>
    </subcellularLocation>
</comment>
<dbReference type="GO" id="GO:0008119">
    <property type="term" value="F:thiopurine S-methyltransferase activity"/>
    <property type="evidence" value="ECO:0007669"/>
    <property type="project" value="UniProtKB-UniRule"/>
</dbReference>
<dbReference type="NCBIfam" id="NF009732">
    <property type="entry name" value="PRK13255.1"/>
    <property type="match status" value="1"/>
</dbReference>
<dbReference type="GO" id="GO:0010038">
    <property type="term" value="P:response to metal ion"/>
    <property type="evidence" value="ECO:0007669"/>
    <property type="project" value="InterPro"/>
</dbReference>
<keyword evidence="7 9" id="KW-0808">Transferase</keyword>
<dbReference type="InterPro" id="IPR008854">
    <property type="entry name" value="TPMT"/>
</dbReference>
<dbReference type="PANTHER" id="PTHR10259:SF11">
    <property type="entry name" value="THIOPURINE S-METHYLTRANSFERASE"/>
    <property type="match status" value="1"/>
</dbReference>
<comment type="catalytic activity">
    <reaction evidence="1 9">
        <text>S-adenosyl-L-methionine + a thiopurine = S-adenosyl-L-homocysteine + a thiopurine S-methylether.</text>
        <dbReference type="EC" id="2.1.1.67"/>
    </reaction>
</comment>
<organism evidence="10 11">
    <name type="scientific">Pseudomonas fragi</name>
    <dbReference type="NCBI Taxonomy" id="296"/>
    <lineage>
        <taxon>Bacteria</taxon>
        <taxon>Pseudomonadati</taxon>
        <taxon>Pseudomonadota</taxon>
        <taxon>Gammaproteobacteria</taxon>
        <taxon>Pseudomonadales</taxon>
        <taxon>Pseudomonadaceae</taxon>
        <taxon>Pseudomonas</taxon>
    </lineage>
</organism>
<evidence type="ECO:0000256" key="5">
    <source>
        <dbReference type="ARBA" id="ARBA00022490"/>
    </source>
</evidence>
<keyword evidence="8 9" id="KW-0949">S-adenosyl-L-methionine</keyword>
<protein>
    <recommendedName>
        <fullName evidence="4 9">Thiopurine S-methyltransferase</fullName>
        <ecNumber evidence="4 9">2.1.1.67</ecNumber>
    </recommendedName>
    <alternativeName>
        <fullName evidence="9">Thiopurine methyltransferase</fullName>
    </alternativeName>
</protein>
<sequence length="219" mass="24577">MQPEFWHDRWDRNQIGFHLQQVNPYLQRLWPTLGLAQGARVLVPLCGKSLDMSWLAANGFEVLGVELTQTAVEQFFSEQQVEPQIRQQGAFKVYEAGPVTILCGDVFALTEADVASCVGLYDRAATIAFPPEMRAAYARHLNRTLSPGCQGLLITLDYDQSQMNGPPFSVPDAEVQSLLAPAWALEIIEQPDVLDQEWKFLKGGVTRLVERVYRLNKTA</sequence>
<evidence type="ECO:0000256" key="6">
    <source>
        <dbReference type="ARBA" id="ARBA00022603"/>
    </source>
</evidence>
<dbReference type="InterPro" id="IPR022474">
    <property type="entry name" value="Thiopur_S-MeTfrase_Se/Te_detox"/>
</dbReference>
<dbReference type="OrthoDB" id="9778208at2"/>
<feature type="binding site" evidence="9">
    <location>
        <position position="45"/>
    </location>
    <ligand>
        <name>S-adenosyl-L-methionine</name>
        <dbReference type="ChEBI" id="CHEBI:59789"/>
    </ligand>
</feature>
<evidence type="ECO:0000256" key="9">
    <source>
        <dbReference type="HAMAP-Rule" id="MF_00812"/>
    </source>
</evidence>
<dbReference type="EMBL" id="NQKQ01000037">
    <property type="protein sequence ID" value="PAA04744.1"/>
    <property type="molecule type" value="Genomic_DNA"/>
</dbReference>
<dbReference type="InterPro" id="IPR025835">
    <property type="entry name" value="Thiopurine_S-MeTrfase"/>
</dbReference>
<dbReference type="PANTHER" id="PTHR10259">
    <property type="entry name" value="THIOPURINE S-METHYLTRANSFERASE"/>
    <property type="match status" value="1"/>
</dbReference>